<dbReference type="Pfam" id="PF20249">
    <property type="entry name" value="VasX_N"/>
    <property type="match status" value="1"/>
</dbReference>
<feature type="domain" description="Toxin VasX N-terminal region" evidence="2">
    <location>
        <begin position="15"/>
        <end position="182"/>
    </location>
</feature>
<dbReference type="EMBL" id="APOI01000015">
    <property type="protein sequence ID" value="ENU23715.1"/>
    <property type="molecule type" value="Genomic_DNA"/>
</dbReference>
<dbReference type="InterPro" id="IPR046864">
    <property type="entry name" value="VasX_N"/>
</dbReference>
<feature type="transmembrane region" description="Helical" evidence="1">
    <location>
        <begin position="918"/>
        <end position="938"/>
    </location>
</feature>
<proteinExistence type="predicted"/>
<dbReference type="Proteomes" id="UP000013034">
    <property type="component" value="Unassembled WGS sequence"/>
</dbReference>
<name>A0ABN0JF05_9GAMM</name>
<feature type="transmembrane region" description="Helical" evidence="1">
    <location>
        <begin position="886"/>
        <end position="906"/>
    </location>
</feature>
<dbReference type="RefSeq" id="WP_004654075.1">
    <property type="nucleotide sequence ID" value="NZ_KB849179.1"/>
</dbReference>
<gene>
    <name evidence="3" type="ORF">F993_01869</name>
</gene>
<accession>A0ABN0JF05</accession>
<sequence length="973" mass="110668">MTDNTVAEKYRYDRCETCERLGSFYPVRIAVALETENSDHFNIKDIFAKKLPALPKGLKYVYRRLNEGYLYAYAKEWRVGQYNDENVHAYNVNANGFISAMDKDSMGVQPKAKDYACFINPVTSKQKSSSNAMLLDLFPNKDVSPVVDLFYSRHQLSIESCNQFETDENLRKKICSQINVSKPTDYQLPYIDYMSCIENSTQDQIEVVKNLVPWEVDLIKDIAKYPFHKTDEFSDETGKSTFNFQAIKTDKNNKPVLDPKTKEPLFDESAPAVPYVTSKERVIVFNDPVGILEDTLSIINYLAEKIRTPEEERLYQSALQIIKLKGLIKAKIHSEKYSDLWNLYGFRYGAEHMLEGIPEQDKVNIHVPMFPTQNQAEKAQKSIEKIHDNMMLKRQHYMENFFDFEEKDIIKLTKDVNEEFANEWNKKSFLGMVDSFSDKLKQKAMEDWLEQQAEKILSYGKTEIEPIIKFYIEWLKSDTLLNYMENAFDHKSPFSASNFITINSRIVGNADTLELCSKYFAELLQEANYSNRKNYLLRTFIFDSKTLQDTVNSVNDFLGKNQITTLAFAGTQFFDESSITQHDNYKEQVKTIKESIKVKIDIFSEQIGGTVARVFHGRANQTPDAAKTVAMKSFEVFSGKTLTTKAYAGKLTDIIQQIMRDSPINFDEAESRQAKKNAKNAFKVNLKKALLENFNTDIDFHRLGKMRTKVYVVLHLDTQQLAKINPNMTQAQISEAMHGAVRGSGQVVADSKVAGALEQSRQLNQLERQSQKVFARQGTGFGFGVFAFGLQSLALISATQGVATGVNVQTGMNFVGVIAATLGNIADVMDRQLEMKMAQVGANAKLDFLKSWTSKSATRGLYVGAVLLAAVEVFKGYEAFKKDQYVIMTLYGINAFVVFFTTHAFLRSSGLLLGLRGGYWGLILIGLSIVISYGIDLLKEREIRNFLEASAWGKKSENWSQSVEKTEFEKIYG</sequence>
<dbReference type="InterPro" id="IPR048126">
    <property type="entry name" value="Toxin_VasX"/>
</dbReference>
<organism evidence="3 4">
    <name type="scientific">Acinetobacter proteolyticus</name>
    <dbReference type="NCBI Taxonomy" id="1776741"/>
    <lineage>
        <taxon>Bacteria</taxon>
        <taxon>Pseudomonadati</taxon>
        <taxon>Pseudomonadota</taxon>
        <taxon>Gammaproteobacteria</taxon>
        <taxon>Moraxellales</taxon>
        <taxon>Moraxellaceae</taxon>
        <taxon>Acinetobacter</taxon>
    </lineage>
</organism>
<keyword evidence="1" id="KW-0812">Transmembrane</keyword>
<keyword evidence="1" id="KW-0472">Membrane</keyword>
<protein>
    <recommendedName>
        <fullName evidence="2">Toxin VasX N-terminal region domain-containing protein</fullName>
    </recommendedName>
</protein>
<evidence type="ECO:0000313" key="3">
    <source>
        <dbReference type="EMBL" id="ENU23715.1"/>
    </source>
</evidence>
<evidence type="ECO:0000256" key="1">
    <source>
        <dbReference type="SAM" id="Phobius"/>
    </source>
</evidence>
<evidence type="ECO:0000259" key="2">
    <source>
        <dbReference type="Pfam" id="PF20249"/>
    </source>
</evidence>
<keyword evidence="4" id="KW-1185">Reference proteome</keyword>
<dbReference type="NCBIfam" id="NF041559">
    <property type="entry name" value="BTH_I2691_fam"/>
    <property type="match status" value="1"/>
</dbReference>
<dbReference type="CDD" id="cd20701">
    <property type="entry name" value="MIX"/>
    <property type="match status" value="1"/>
</dbReference>
<evidence type="ECO:0000313" key="4">
    <source>
        <dbReference type="Proteomes" id="UP000013034"/>
    </source>
</evidence>
<comment type="caution">
    <text evidence="3">The sequence shown here is derived from an EMBL/GenBank/DDBJ whole genome shotgun (WGS) entry which is preliminary data.</text>
</comment>
<reference evidence="3 4" key="1">
    <citation type="submission" date="2013-02" db="EMBL/GenBank/DDBJ databases">
        <title>The Genome Sequence of Acinetobacter sp. NIPH 809.</title>
        <authorList>
            <consortium name="The Broad Institute Genome Sequencing Platform"/>
            <consortium name="The Broad Institute Genome Sequencing Center for Infectious Disease"/>
            <person name="Cerqueira G."/>
            <person name="Feldgarden M."/>
            <person name="Courvalin P."/>
            <person name="Perichon B."/>
            <person name="Grillot-Courvalin C."/>
            <person name="Clermont D."/>
            <person name="Rocha E."/>
            <person name="Yoon E.-J."/>
            <person name="Nemec A."/>
            <person name="Walker B."/>
            <person name="Young S.K."/>
            <person name="Zeng Q."/>
            <person name="Gargeya S."/>
            <person name="Fitzgerald M."/>
            <person name="Haas B."/>
            <person name="Abouelleil A."/>
            <person name="Alvarado L."/>
            <person name="Arachchi H.M."/>
            <person name="Berlin A.M."/>
            <person name="Chapman S.B."/>
            <person name="Dewar J."/>
            <person name="Goldberg J."/>
            <person name="Griggs A."/>
            <person name="Gujja S."/>
            <person name="Hansen M."/>
            <person name="Howarth C."/>
            <person name="Imamovic A."/>
            <person name="Larimer J."/>
            <person name="McCowan C."/>
            <person name="Murphy C."/>
            <person name="Neiman D."/>
            <person name="Pearson M."/>
            <person name="Priest M."/>
            <person name="Roberts A."/>
            <person name="Saif S."/>
            <person name="Shea T."/>
            <person name="Sisk P."/>
            <person name="Sykes S."/>
            <person name="Wortman J."/>
            <person name="Nusbaum C."/>
            <person name="Birren B."/>
        </authorList>
    </citation>
    <scope>NUCLEOTIDE SEQUENCE [LARGE SCALE GENOMIC DNA]</scope>
    <source>
        <strain evidence="3 4">NIPH 809</strain>
    </source>
</reference>
<keyword evidence="1" id="KW-1133">Transmembrane helix</keyword>